<dbReference type="AlphaFoldDB" id="A0A2H9TPC8"/>
<gene>
    <name evidence="1" type="ORF">PSACC_00582</name>
</gene>
<dbReference type="EMBL" id="MTSL01000050">
    <property type="protein sequence ID" value="PJF19589.1"/>
    <property type="molecule type" value="Genomic_DNA"/>
</dbReference>
<proteinExistence type="predicted"/>
<name>A0A2H9TPC8_9FUNG</name>
<reference evidence="1 2" key="1">
    <citation type="submission" date="2016-10" db="EMBL/GenBank/DDBJ databases">
        <title>The genome of Paramicrosporidium saccamoebae is the missing link in understanding Cryptomycota and Microsporidia evolution.</title>
        <authorList>
            <person name="Quandt C.A."/>
            <person name="Beaudet D."/>
            <person name="Corsaro D."/>
            <person name="Michel R."/>
            <person name="Corradi N."/>
            <person name="James T."/>
        </authorList>
    </citation>
    <scope>NUCLEOTIDE SEQUENCE [LARGE SCALE GENOMIC DNA]</scope>
    <source>
        <strain evidence="1 2">KSL3</strain>
    </source>
</reference>
<comment type="caution">
    <text evidence="1">The sequence shown here is derived from an EMBL/GenBank/DDBJ whole genome shotgun (WGS) entry which is preliminary data.</text>
</comment>
<sequence length="285" mass="32121">MATRVVICLWQQTTPTLLCTLIMAQYSTSFQPDDLWSYLNLDPYSSDLLLRPNTESMRTVMNMHPVRPLPAPSAAVFAQPTDSTMGGMYKPVMPANQRVIRPYSPRNRLVKSRGGPILSTMPKAPSAAKERIRQNIHRRLREKIERAAVETKNRKKILDEEHEADELARKDLASGRGRKSRFDRDICSPRSKRIAPNMPLMMVPVPMEELFYDFHPHNIGSGQSGSAVQIISPLFDFGEVTSPATSMGSNNTFVQSPEFTQTDFDQYFVSSTMDFASVDDIFTGL</sequence>
<keyword evidence="2" id="KW-1185">Reference proteome</keyword>
<organism evidence="1 2">
    <name type="scientific">Paramicrosporidium saccamoebae</name>
    <dbReference type="NCBI Taxonomy" id="1246581"/>
    <lineage>
        <taxon>Eukaryota</taxon>
        <taxon>Fungi</taxon>
        <taxon>Fungi incertae sedis</taxon>
        <taxon>Cryptomycota</taxon>
        <taxon>Cryptomycota incertae sedis</taxon>
        <taxon>Paramicrosporidium</taxon>
    </lineage>
</organism>
<evidence type="ECO:0000313" key="2">
    <source>
        <dbReference type="Proteomes" id="UP000240830"/>
    </source>
</evidence>
<protein>
    <submittedName>
        <fullName evidence="1">Uncharacterized protein</fullName>
    </submittedName>
</protein>
<evidence type="ECO:0000313" key="1">
    <source>
        <dbReference type="EMBL" id="PJF19589.1"/>
    </source>
</evidence>
<accession>A0A2H9TPC8</accession>
<dbReference type="Proteomes" id="UP000240830">
    <property type="component" value="Unassembled WGS sequence"/>
</dbReference>